<dbReference type="AlphaFoldDB" id="A0A2J5HCW0"/>
<dbReference type="EMBL" id="KZ559701">
    <property type="protein sequence ID" value="PLN74584.1"/>
    <property type="molecule type" value="Genomic_DNA"/>
</dbReference>
<organism evidence="1 2">
    <name type="scientific">Aspergillus taichungensis</name>
    <dbReference type="NCBI Taxonomy" id="482145"/>
    <lineage>
        <taxon>Eukaryota</taxon>
        <taxon>Fungi</taxon>
        <taxon>Dikarya</taxon>
        <taxon>Ascomycota</taxon>
        <taxon>Pezizomycotina</taxon>
        <taxon>Eurotiomycetes</taxon>
        <taxon>Eurotiomycetidae</taxon>
        <taxon>Eurotiales</taxon>
        <taxon>Aspergillaceae</taxon>
        <taxon>Aspergillus</taxon>
        <taxon>Aspergillus subgen. Circumdati</taxon>
    </lineage>
</organism>
<keyword evidence="2" id="KW-1185">Reference proteome</keyword>
<dbReference type="Proteomes" id="UP000235023">
    <property type="component" value="Unassembled WGS sequence"/>
</dbReference>
<evidence type="ECO:0000313" key="2">
    <source>
        <dbReference type="Proteomes" id="UP000235023"/>
    </source>
</evidence>
<accession>A0A2J5HCW0</accession>
<gene>
    <name evidence="1" type="ORF">BDW42DRAFT_181976</name>
</gene>
<evidence type="ECO:0000313" key="1">
    <source>
        <dbReference type="EMBL" id="PLN74584.1"/>
    </source>
</evidence>
<reference evidence="2" key="1">
    <citation type="submission" date="2017-12" db="EMBL/GenBank/DDBJ databases">
        <authorList>
            <consortium name="DOE Joint Genome Institute"/>
            <person name="Mondo S.J."/>
            <person name="Kjaerbolling I."/>
            <person name="Vesth T.C."/>
            <person name="Frisvad J.C."/>
            <person name="Nybo J.L."/>
            <person name="Theobald S."/>
            <person name="Kuo A."/>
            <person name="Bowyer P."/>
            <person name="Matsuda Y."/>
            <person name="Lyhne E.K."/>
            <person name="Kogle M.E."/>
            <person name="Clum A."/>
            <person name="Lipzen A."/>
            <person name="Salamov A."/>
            <person name="Ngan C.Y."/>
            <person name="Daum C."/>
            <person name="Chiniquy J."/>
            <person name="Barry K."/>
            <person name="LaButti K."/>
            <person name="Haridas S."/>
            <person name="Simmons B.A."/>
            <person name="Magnuson J.K."/>
            <person name="Mortensen U.H."/>
            <person name="Larsen T.O."/>
            <person name="Grigoriev I.V."/>
            <person name="Baker S.E."/>
            <person name="Andersen M.R."/>
            <person name="Nordberg H.P."/>
            <person name="Cantor M.N."/>
            <person name="Hua S.X."/>
        </authorList>
    </citation>
    <scope>NUCLEOTIDE SEQUENCE [LARGE SCALE GENOMIC DNA]</scope>
    <source>
        <strain evidence="2">IBT 19404</strain>
    </source>
</reference>
<sequence>MAQANLIVQLPEMINYAHAMSRNGMAGLGRFEVPWVQQREVLQGRDKLQVLTRTDEASVNSSIISFLQAITSFVPWCNREWRTSRVSLHADFGTVNGRPRRRHYAAITDGELQDKTTHKLLCLVECKRSQRESHSPQVDMQEVAEIVAWIKQYPDTAPAGLNSQYV</sequence>
<proteinExistence type="predicted"/>
<name>A0A2J5HCW0_9EURO</name>
<dbReference type="OrthoDB" id="3508621at2759"/>
<protein>
    <submittedName>
        <fullName evidence="1">Uncharacterized protein</fullName>
    </submittedName>
</protein>